<keyword evidence="3" id="KW-1185">Reference proteome</keyword>
<reference evidence="2" key="1">
    <citation type="submission" date="2022-04" db="EMBL/GenBank/DDBJ databases">
        <title>Carnegiea gigantea Genome sequencing and assembly v2.</title>
        <authorList>
            <person name="Copetti D."/>
            <person name="Sanderson M.J."/>
            <person name="Burquez A."/>
            <person name="Wojciechowski M.F."/>
        </authorList>
    </citation>
    <scope>NUCLEOTIDE SEQUENCE</scope>
    <source>
        <strain evidence="2">SGP5-SGP5p</strain>
        <tissue evidence="2">Aerial part</tissue>
    </source>
</reference>
<name>A0A9Q1JXV3_9CARY</name>
<evidence type="ECO:0000313" key="3">
    <source>
        <dbReference type="Proteomes" id="UP001153076"/>
    </source>
</evidence>
<proteinExistence type="predicted"/>
<dbReference type="Proteomes" id="UP001153076">
    <property type="component" value="Unassembled WGS sequence"/>
</dbReference>
<evidence type="ECO:0000313" key="2">
    <source>
        <dbReference type="EMBL" id="KAJ8433070.1"/>
    </source>
</evidence>
<dbReference type="AlphaFoldDB" id="A0A9Q1JXV3"/>
<comment type="caution">
    <text evidence="2">The sequence shown here is derived from an EMBL/GenBank/DDBJ whole genome shotgun (WGS) entry which is preliminary data.</text>
</comment>
<feature type="region of interest" description="Disordered" evidence="1">
    <location>
        <begin position="1"/>
        <end position="22"/>
    </location>
</feature>
<protein>
    <submittedName>
        <fullName evidence="2">Uncharacterized protein</fullName>
    </submittedName>
</protein>
<gene>
    <name evidence="2" type="ORF">Cgig2_015433</name>
</gene>
<accession>A0A9Q1JXV3</accession>
<sequence length="177" mass="20785">MYPSAKVLHSIRSKRNPRGLSTLSKEALEKEPLRQPSLLERPKWKFDSPTKCKRMLGRLKPIKTSIRFKNTSKYLNIMNITITPPLNELKLMMEPIVAFRIVDMHPLQVPHNDPKTIKVNVLVVDAPMAAYIILMQFELDYRKVRRLYKDHKMIREFYYVSLKSVSEEDKTCQVEPS</sequence>
<evidence type="ECO:0000256" key="1">
    <source>
        <dbReference type="SAM" id="MobiDB-lite"/>
    </source>
</evidence>
<dbReference type="EMBL" id="JAKOGI010000562">
    <property type="protein sequence ID" value="KAJ8433070.1"/>
    <property type="molecule type" value="Genomic_DNA"/>
</dbReference>
<organism evidence="2 3">
    <name type="scientific">Carnegiea gigantea</name>
    <dbReference type="NCBI Taxonomy" id="171969"/>
    <lineage>
        <taxon>Eukaryota</taxon>
        <taxon>Viridiplantae</taxon>
        <taxon>Streptophyta</taxon>
        <taxon>Embryophyta</taxon>
        <taxon>Tracheophyta</taxon>
        <taxon>Spermatophyta</taxon>
        <taxon>Magnoliopsida</taxon>
        <taxon>eudicotyledons</taxon>
        <taxon>Gunneridae</taxon>
        <taxon>Pentapetalae</taxon>
        <taxon>Caryophyllales</taxon>
        <taxon>Cactineae</taxon>
        <taxon>Cactaceae</taxon>
        <taxon>Cactoideae</taxon>
        <taxon>Echinocereeae</taxon>
        <taxon>Carnegiea</taxon>
    </lineage>
</organism>